<protein>
    <submittedName>
        <fullName evidence="1">Uncharacterized protein</fullName>
    </submittedName>
</protein>
<accession>A0ABW5AX25</accession>
<dbReference type="EMBL" id="JBHUHY010000013">
    <property type="protein sequence ID" value="MFD2187559.1"/>
    <property type="molecule type" value="Genomic_DNA"/>
</dbReference>
<dbReference type="RefSeq" id="WP_378320560.1">
    <property type="nucleotide sequence ID" value="NZ_JBHUHY010000013.1"/>
</dbReference>
<proteinExistence type="predicted"/>
<name>A0ABW5AX25_9FLAO</name>
<sequence>MDASKTLITQITELTTQIETNYPELYKFIDEQPITVPSSNHPKTDEKNLLDYLESLKELLRHHLDTHHKN</sequence>
<keyword evidence="2" id="KW-1185">Reference proteome</keyword>
<reference evidence="2" key="1">
    <citation type="journal article" date="2019" name="Int. J. Syst. Evol. Microbiol.">
        <title>The Global Catalogue of Microorganisms (GCM) 10K type strain sequencing project: providing services to taxonomists for standard genome sequencing and annotation.</title>
        <authorList>
            <consortium name="The Broad Institute Genomics Platform"/>
            <consortium name="The Broad Institute Genome Sequencing Center for Infectious Disease"/>
            <person name="Wu L."/>
            <person name="Ma J."/>
        </authorList>
    </citation>
    <scope>NUCLEOTIDE SEQUENCE [LARGE SCALE GENOMIC DNA]</scope>
    <source>
        <strain evidence="2">DT92</strain>
    </source>
</reference>
<organism evidence="1 2">
    <name type="scientific">Aquimarina celericrescens</name>
    <dbReference type="NCBI Taxonomy" id="1964542"/>
    <lineage>
        <taxon>Bacteria</taxon>
        <taxon>Pseudomonadati</taxon>
        <taxon>Bacteroidota</taxon>
        <taxon>Flavobacteriia</taxon>
        <taxon>Flavobacteriales</taxon>
        <taxon>Flavobacteriaceae</taxon>
        <taxon>Aquimarina</taxon>
    </lineage>
</organism>
<comment type="caution">
    <text evidence="1">The sequence shown here is derived from an EMBL/GenBank/DDBJ whole genome shotgun (WGS) entry which is preliminary data.</text>
</comment>
<evidence type="ECO:0000313" key="2">
    <source>
        <dbReference type="Proteomes" id="UP001597344"/>
    </source>
</evidence>
<dbReference type="Proteomes" id="UP001597344">
    <property type="component" value="Unassembled WGS sequence"/>
</dbReference>
<gene>
    <name evidence="1" type="ORF">ACFSJT_12230</name>
</gene>
<evidence type="ECO:0000313" key="1">
    <source>
        <dbReference type="EMBL" id="MFD2187559.1"/>
    </source>
</evidence>